<feature type="compositionally biased region" description="Low complexity" evidence="1">
    <location>
        <begin position="232"/>
        <end position="244"/>
    </location>
</feature>
<reference evidence="2" key="1">
    <citation type="submission" date="2023-01" db="EMBL/GenBank/DDBJ databases">
        <title>Genome assembly of the deep-sea coral Lophelia pertusa.</title>
        <authorList>
            <person name="Herrera S."/>
            <person name="Cordes E."/>
        </authorList>
    </citation>
    <scope>NUCLEOTIDE SEQUENCE</scope>
    <source>
        <strain evidence="2">USNM1676648</strain>
        <tissue evidence="2">Polyp</tissue>
    </source>
</reference>
<feature type="region of interest" description="Disordered" evidence="1">
    <location>
        <begin position="482"/>
        <end position="867"/>
    </location>
</feature>
<feature type="compositionally biased region" description="Basic and acidic residues" evidence="1">
    <location>
        <begin position="376"/>
        <end position="400"/>
    </location>
</feature>
<feature type="compositionally biased region" description="Low complexity" evidence="1">
    <location>
        <begin position="712"/>
        <end position="727"/>
    </location>
</feature>
<dbReference type="OrthoDB" id="28894at2759"/>
<dbReference type="Proteomes" id="UP001163046">
    <property type="component" value="Unassembled WGS sequence"/>
</dbReference>
<keyword evidence="3" id="KW-1185">Reference proteome</keyword>
<feature type="compositionally biased region" description="Low complexity" evidence="1">
    <location>
        <begin position="495"/>
        <end position="509"/>
    </location>
</feature>
<evidence type="ECO:0000256" key="1">
    <source>
        <dbReference type="SAM" id="MobiDB-lite"/>
    </source>
</evidence>
<gene>
    <name evidence="2" type="ORF">OS493_027164</name>
</gene>
<feature type="compositionally biased region" description="Polar residues" evidence="1">
    <location>
        <begin position="286"/>
        <end position="295"/>
    </location>
</feature>
<evidence type="ECO:0000313" key="2">
    <source>
        <dbReference type="EMBL" id="KAJ7390128.1"/>
    </source>
</evidence>
<feature type="compositionally biased region" description="Polar residues" evidence="1">
    <location>
        <begin position="89"/>
        <end position="100"/>
    </location>
</feature>
<feature type="compositionally biased region" description="Basic and acidic residues" evidence="1">
    <location>
        <begin position="696"/>
        <end position="711"/>
    </location>
</feature>
<feature type="compositionally biased region" description="Polar residues" evidence="1">
    <location>
        <begin position="853"/>
        <end position="862"/>
    </location>
</feature>
<feature type="compositionally biased region" description="Polar residues" evidence="1">
    <location>
        <begin position="70"/>
        <end position="80"/>
    </location>
</feature>
<feature type="compositionally biased region" description="Basic and acidic residues" evidence="1">
    <location>
        <begin position="737"/>
        <end position="757"/>
    </location>
</feature>
<accession>A0A9W9ZZQ6</accession>
<feature type="compositionally biased region" description="Polar residues" evidence="1">
    <location>
        <begin position="653"/>
        <end position="673"/>
    </location>
</feature>
<evidence type="ECO:0000313" key="3">
    <source>
        <dbReference type="Proteomes" id="UP001163046"/>
    </source>
</evidence>
<protein>
    <submittedName>
        <fullName evidence="2">Uncharacterized protein</fullName>
    </submittedName>
</protein>
<feature type="compositionally biased region" description="Low complexity" evidence="1">
    <location>
        <begin position="306"/>
        <end position="326"/>
    </location>
</feature>
<feature type="compositionally biased region" description="Low complexity" evidence="1">
    <location>
        <begin position="48"/>
        <end position="60"/>
    </location>
</feature>
<dbReference type="AlphaFoldDB" id="A0A9W9ZZQ6"/>
<feature type="compositionally biased region" description="Low complexity" evidence="1">
    <location>
        <begin position="789"/>
        <end position="802"/>
    </location>
</feature>
<feature type="region of interest" description="Disordered" evidence="1">
    <location>
        <begin position="1"/>
        <end position="439"/>
    </location>
</feature>
<organism evidence="2 3">
    <name type="scientific">Desmophyllum pertusum</name>
    <dbReference type="NCBI Taxonomy" id="174260"/>
    <lineage>
        <taxon>Eukaryota</taxon>
        <taxon>Metazoa</taxon>
        <taxon>Cnidaria</taxon>
        <taxon>Anthozoa</taxon>
        <taxon>Hexacorallia</taxon>
        <taxon>Scleractinia</taxon>
        <taxon>Caryophylliina</taxon>
        <taxon>Caryophylliidae</taxon>
        <taxon>Desmophyllum</taxon>
    </lineage>
</organism>
<comment type="caution">
    <text evidence="2">The sequence shown here is derived from an EMBL/GenBank/DDBJ whole genome shotgun (WGS) entry which is preliminary data.</text>
</comment>
<feature type="compositionally biased region" description="Basic and acidic residues" evidence="1">
    <location>
        <begin position="640"/>
        <end position="652"/>
    </location>
</feature>
<feature type="compositionally biased region" description="Polar residues" evidence="1">
    <location>
        <begin position="245"/>
        <end position="265"/>
    </location>
</feature>
<dbReference type="EMBL" id="MU825420">
    <property type="protein sequence ID" value="KAJ7390128.1"/>
    <property type="molecule type" value="Genomic_DNA"/>
</dbReference>
<proteinExistence type="predicted"/>
<feature type="compositionally biased region" description="Polar residues" evidence="1">
    <location>
        <begin position="108"/>
        <end position="124"/>
    </location>
</feature>
<sequence>MSYRYKDTPSSQPSSLPRRYFSLPKNYSAPTTNNSKDSTHSTRYRSISSTAAPSSTTPSTQSLRYGSLRTYGTSTNTSLTDDVKKPTSRRSGTSSLNSRSVGARHVSSIPQRTSGSSPLGTESNWIPGGAPIRQRSSITLRETKPVWGPEGAPVRQQSSSSLRDSPFTLPTRRTYSTSQGYSDSETRTSSSRRSGPGELLSTRPISPSNDHYKDYSTSETQRTSPHRKLSPIERTSTRRTSPPTDQKTSTSGILPPAGQTTSTRRISPPTVYYEGSRQLKSEKPASPTTSPTVVYSGSLPHKESPSSRSEASTTSSSRRGSASSGSQGVPSDNDDELESSAARDISLLSREIASVYEGSLTRSDSRNRRKLLQKQESMEGKSSKENAKLEKQLSTSEKKISKSGKSSQEQSPGGNVDVKFKKSHKRSASTGSTGTKDEHKLSLVEKFQGFFLVKSRANQLIPRMRKRGCKVKALDFSPEKIQKIPLKIRQHKEGPTSSSHSLSPPLTSPKIPKRKISGPGRLFSFSSDSKTTPEMPKKFSVPGKYFASKDSAKSGGESSDLESETSRTSQPHMKRRVSLPGILGLPRSSSAERQSGGRGRSPEPLVDPAILKRRRSNFKKAQSFDVQSDKAKNSMLSKLKFWDHTKKDKSPDSRYSTSPEDGRSRSISPGAESSTHKNSTEEESEIKTSQARKSRERTVKRNSSLEKDDSKIVPSSPVKPDKSSASSGDKTLQVSPKETHSAKEDDSVKKTLKEPKVHYVGPVDTPASSELRERKQAQYKVNSVEKPASENTTNATENSTNSKDTEALNANKVEVKPLDGNGGSTRDTVSKLRERRRRRREERERFFAGLEPASNTTNTTKEATQKDDVLVEPKNLKTDTTVVAQDKIDGGTISANNKLVEEKMKRFPQKERIAKKSNVFQN</sequence>
<feature type="compositionally biased region" description="Polar residues" evidence="1">
    <location>
        <begin position="171"/>
        <end position="181"/>
    </location>
</feature>
<name>A0A9W9ZZQ6_9CNID</name>